<sequence length="264" mass="28540">MTNAQGNSTVLHGPYETRQEHSLDRAFLKSARESLEAAGIYFSTSAISDATVRARYAEGIRRISRMVQEEVDAVRMSASEGAAFCNSMRNQIMEETRRVTSPQGLAAAQAKKAHGYTLDTILDRYSNRLFSKPFRYLTEAEKDQAYYSAIEAAGRNDVVVTAKTARLRTAGKVGILVSAALAGYSILTADDKLTETARQGTIIEGGMIGAFLAGLTISTICGPGAPFCAVAVLIIGSTAGATVADVAYDRYLDEVREFQEWGIR</sequence>
<proteinExistence type="predicted"/>
<accession>A0ABX8UHW6</accession>
<evidence type="ECO:0000313" key="1">
    <source>
        <dbReference type="EMBL" id="QYD68563.1"/>
    </source>
</evidence>
<protein>
    <recommendedName>
        <fullName evidence="3">Colicin pore forming domain-containing protein</fullName>
    </recommendedName>
</protein>
<evidence type="ECO:0000313" key="2">
    <source>
        <dbReference type="Proteomes" id="UP000826462"/>
    </source>
</evidence>
<keyword evidence="2" id="KW-1185">Reference proteome</keyword>
<name>A0ABX8UHW6_9BURK</name>
<organism evidence="1 2">
    <name type="scientific">Paraburkholderia edwinii</name>
    <dbReference type="NCBI Taxonomy" id="2861782"/>
    <lineage>
        <taxon>Bacteria</taxon>
        <taxon>Pseudomonadati</taxon>
        <taxon>Pseudomonadota</taxon>
        <taxon>Betaproteobacteria</taxon>
        <taxon>Burkholderiales</taxon>
        <taxon>Burkholderiaceae</taxon>
        <taxon>Paraburkholderia</taxon>
    </lineage>
</organism>
<dbReference type="Proteomes" id="UP000826462">
    <property type="component" value="Chromosome 1"/>
</dbReference>
<reference evidence="1 2" key="1">
    <citation type="submission" date="2021-07" db="EMBL/GenBank/DDBJ databases">
        <title>Paraburkholderia edwinii protects Aspergillus sp. from phenazines by acting as a toxin sponge.</title>
        <authorList>
            <person name="Dahlstrom K.M."/>
            <person name="Newman D.K."/>
        </authorList>
    </citation>
    <scope>NUCLEOTIDE SEQUENCE [LARGE SCALE GENOMIC DNA]</scope>
    <source>
        <strain evidence="1 2">Pe01</strain>
    </source>
</reference>
<dbReference type="RefSeq" id="WP_219797950.1">
    <property type="nucleotide sequence ID" value="NZ_CP080095.1"/>
</dbReference>
<evidence type="ECO:0008006" key="3">
    <source>
        <dbReference type="Google" id="ProtNLM"/>
    </source>
</evidence>
<gene>
    <name evidence="1" type="ORF">KZJ38_20380</name>
</gene>
<dbReference type="EMBL" id="CP080095">
    <property type="protein sequence ID" value="QYD68563.1"/>
    <property type="molecule type" value="Genomic_DNA"/>
</dbReference>